<dbReference type="AlphaFoldDB" id="A0A4Y2H3T9"/>
<comment type="caution">
    <text evidence="2">The sequence shown here is derived from an EMBL/GenBank/DDBJ whole genome shotgun (WGS) entry which is preliminary data.</text>
</comment>
<evidence type="ECO:0000313" key="3">
    <source>
        <dbReference type="Proteomes" id="UP000499080"/>
    </source>
</evidence>
<reference evidence="2 3" key="1">
    <citation type="journal article" date="2019" name="Sci. Rep.">
        <title>Orb-weaving spider Araneus ventricosus genome elucidates the spidroin gene catalogue.</title>
        <authorList>
            <person name="Kono N."/>
            <person name="Nakamura H."/>
            <person name="Ohtoshi R."/>
            <person name="Moran D.A.P."/>
            <person name="Shinohara A."/>
            <person name="Yoshida Y."/>
            <person name="Fujiwara M."/>
            <person name="Mori M."/>
            <person name="Tomita M."/>
            <person name="Arakawa K."/>
        </authorList>
    </citation>
    <scope>NUCLEOTIDE SEQUENCE [LARGE SCALE GENOMIC DNA]</scope>
</reference>
<sequence>MSGCQISKLALDSPEGIVMVGLLVSPPMIVRTSFGRGREVARSMSARTPASTLEAIAAAVIQMTRMPRQGGGRPNLEVTFRNRPRGASREQG</sequence>
<dbReference type="EMBL" id="BGPR01001715">
    <property type="protein sequence ID" value="GBM60167.1"/>
    <property type="molecule type" value="Genomic_DNA"/>
</dbReference>
<gene>
    <name evidence="2" type="ORF">AVEN_86302_1</name>
</gene>
<name>A0A4Y2H3T9_ARAVE</name>
<accession>A0A4Y2H3T9</accession>
<keyword evidence="3" id="KW-1185">Reference proteome</keyword>
<organism evidence="2 3">
    <name type="scientific">Araneus ventricosus</name>
    <name type="common">Orbweaver spider</name>
    <name type="synonym">Epeira ventricosa</name>
    <dbReference type="NCBI Taxonomy" id="182803"/>
    <lineage>
        <taxon>Eukaryota</taxon>
        <taxon>Metazoa</taxon>
        <taxon>Ecdysozoa</taxon>
        <taxon>Arthropoda</taxon>
        <taxon>Chelicerata</taxon>
        <taxon>Arachnida</taxon>
        <taxon>Araneae</taxon>
        <taxon>Araneomorphae</taxon>
        <taxon>Entelegynae</taxon>
        <taxon>Araneoidea</taxon>
        <taxon>Araneidae</taxon>
        <taxon>Araneus</taxon>
    </lineage>
</organism>
<evidence type="ECO:0000256" key="1">
    <source>
        <dbReference type="SAM" id="MobiDB-lite"/>
    </source>
</evidence>
<protein>
    <submittedName>
        <fullName evidence="2">Uncharacterized protein</fullName>
    </submittedName>
</protein>
<dbReference type="Proteomes" id="UP000499080">
    <property type="component" value="Unassembled WGS sequence"/>
</dbReference>
<proteinExistence type="predicted"/>
<feature type="region of interest" description="Disordered" evidence="1">
    <location>
        <begin position="66"/>
        <end position="92"/>
    </location>
</feature>
<evidence type="ECO:0000313" key="2">
    <source>
        <dbReference type="EMBL" id="GBM60167.1"/>
    </source>
</evidence>